<feature type="compositionally biased region" description="Low complexity" evidence="1">
    <location>
        <begin position="25"/>
        <end position="39"/>
    </location>
</feature>
<name>A0AAW0E8X8_9AGAR</name>
<proteinExistence type="predicted"/>
<evidence type="ECO:0000313" key="2">
    <source>
        <dbReference type="EMBL" id="KAK7059585.1"/>
    </source>
</evidence>
<feature type="compositionally biased region" description="Polar residues" evidence="1">
    <location>
        <begin position="1"/>
        <end position="24"/>
    </location>
</feature>
<gene>
    <name evidence="2" type="ORF">R3P38DRAFT_2448634</name>
</gene>
<dbReference type="Proteomes" id="UP001362999">
    <property type="component" value="Unassembled WGS sequence"/>
</dbReference>
<protein>
    <submittedName>
        <fullName evidence="2">Uncharacterized protein</fullName>
    </submittedName>
</protein>
<evidence type="ECO:0000313" key="3">
    <source>
        <dbReference type="Proteomes" id="UP001362999"/>
    </source>
</evidence>
<organism evidence="2 3">
    <name type="scientific">Favolaschia claudopus</name>
    <dbReference type="NCBI Taxonomy" id="2862362"/>
    <lineage>
        <taxon>Eukaryota</taxon>
        <taxon>Fungi</taxon>
        <taxon>Dikarya</taxon>
        <taxon>Basidiomycota</taxon>
        <taxon>Agaricomycotina</taxon>
        <taxon>Agaricomycetes</taxon>
        <taxon>Agaricomycetidae</taxon>
        <taxon>Agaricales</taxon>
        <taxon>Marasmiineae</taxon>
        <taxon>Mycenaceae</taxon>
        <taxon>Favolaschia</taxon>
    </lineage>
</organism>
<dbReference type="EMBL" id="JAWWNJ010000003">
    <property type="protein sequence ID" value="KAK7059585.1"/>
    <property type="molecule type" value="Genomic_DNA"/>
</dbReference>
<feature type="region of interest" description="Disordered" evidence="1">
    <location>
        <begin position="1"/>
        <end position="60"/>
    </location>
</feature>
<feature type="non-terminal residue" evidence="2">
    <location>
        <position position="1"/>
    </location>
</feature>
<feature type="non-terminal residue" evidence="2">
    <location>
        <position position="116"/>
    </location>
</feature>
<comment type="caution">
    <text evidence="2">The sequence shown here is derived from an EMBL/GenBank/DDBJ whole genome shotgun (WGS) entry which is preliminary data.</text>
</comment>
<accession>A0AAW0E8X8</accession>
<dbReference type="AlphaFoldDB" id="A0AAW0E8X8"/>
<sequence length="116" mass="12751">TVAPSDSISQVGESSRHPSLSRQPSFPSSGSEASSASTASKRRRINSNTYYEGPFAPWSEGKQASFERGIARITASANFSLNWVENPEVLSFFQEHLPQANLPSRNVLTRRLIPQT</sequence>
<evidence type="ECO:0000256" key="1">
    <source>
        <dbReference type="SAM" id="MobiDB-lite"/>
    </source>
</evidence>
<keyword evidence="3" id="KW-1185">Reference proteome</keyword>
<reference evidence="2 3" key="1">
    <citation type="journal article" date="2024" name="J Genomics">
        <title>Draft genome sequencing and assembly of Favolaschia claudopus CIRM-BRFM 2984 isolated from oak limbs.</title>
        <authorList>
            <person name="Navarro D."/>
            <person name="Drula E."/>
            <person name="Chaduli D."/>
            <person name="Cazenave R."/>
            <person name="Ahrendt S."/>
            <person name="Wang J."/>
            <person name="Lipzen A."/>
            <person name="Daum C."/>
            <person name="Barry K."/>
            <person name="Grigoriev I.V."/>
            <person name="Favel A."/>
            <person name="Rosso M.N."/>
            <person name="Martin F."/>
        </authorList>
    </citation>
    <scope>NUCLEOTIDE SEQUENCE [LARGE SCALE GENOMIC DNA]</scope>
    <source>
        <strain evidence="2 3">CIRM-BRFM 2984</strain>
    </source>
</reference>